<name>A0AAD9MPE9_9ANNE</name>
<keyword evidence="3 11" id="KW-0894">Sodium channel</keyword>
<evidence type="ECO:0000256" key="11">
    <source>
        <dbReference type="RuleBase" id="RU000679"/>
    </source>
</evidence>
<evidence type="ECO:0000256" key="9">
    <source>
        <dbReference type="ARBA" id="ARBA00023201"/>
    </source>
</evidence>
<keyword evidence="10 11" id="KW-0407">Ion channel</keyword>
<evidence type="ECO:0000256" key="1">
    <source>
        <dbReference type="ARBA" id="ARBA00004141"/>
    </source>
</evidence>
<dbReference type="Pfam" id="PF00858">
    <property type="entry name" value="ASC"/>
    <property type="match status" value="1"/>
</dbReference>
<sequence length="102" mass="11381">MKKTRELKRPHGKQKGHIRLEIGINLGQNDMYQAAGGLAEAVIVIHSNNTMPFPDDHGTVLTPGAYNAIRIHLKTIKSLPYPYGDCVTTESDESYRDVYISL</sequence>
<protein>
    <submittedName>
        <fullName evidence="12">Uncharacterized protein</fullName>
    </submittedName>
</protein>
<evidence type="ECO:0000256" key="8">
    <source>
        <dbReference type="ARBA" id="ARBA00023136"/>
    </source>
</evidence>
<keyword evidence="6" id="KW-0915">Sodium</keyword>
<dbReference type="Gene3D" id="2.60.470.10">
    <property type="entry name" value="Acid-sensing ion channels like domains"/>
    <property type="match status" value="1"/>
</dbReference>
<comment type="caution">
    <text evidence="12">The sequence shown here is derived from an EMBL/GenBank/DDBJ whole genome shotgun (WGS) entry which is preliminary data.</text>
</comment>
<proteinExistence type="inferred from homology"/>
<keyword evidence="2 11" id="KW-0813">Transport</keyword>
<keyword evidence="13" id="KW-1185">Reference proteome</keyword>
<keyword evidence="9 11" id="KW-0739">Sodium transport</keyword>
<dbReference type="PRINTS" id="PR01078">
    <property type="entry name" value="AMINACHANNEL"/>
</dbReference>
<organism evidence="12 13">
    <name type="scientific">Paralvinella palmiformis</name>
    <dbReference type="NCBI Taxonomy" id="53620"/>
    <lineage>
        <taxon>Eukaryota</taxon>
        <taxon>Metazoa</taxon>
        <taxon>Spiralia</taxon>
        <taxon>Lophotrochozoa</taxon>
        <taxon>Annelida</taxon>
        <taxon>Polychaeta</taxon>
        <taxon>Sedentaria</taxon>
        <taxon>Canalipalpata</taxon>
        <taxon>Terebellida</taxon>
        <taxon>Terebelliformia</taxon>
        <taxon>Alvinellidae</taxon>
        <taxon>Paralvinella</taxon>
    </lineage>
</organism>
<evidence type="ECO:0000256" key="6">
    <source>
        <dbReference type="ARBA" id="ARBA00023053"/>
    </source>
</evidence>
<keyword evidence="8" id="KW-0472">Membrane</keyword>
<keyword evidence="4 11" id="KW-0812">Transmembrane</keyword>
<comment type="similarity">
    <text evidence="11">Belongs to the amiloride-sensitive sodium channel (TC 1.A.6) family.</text>
</comment>
<evidence type="ECO:0000256" key="4">
    <source>
        <dbReference type="ARBA" id="ARBA00022692"/>
    </source>
</evidence>
<dbReference type="EMBL" id="JAODUP010002307">
    <property type="protein sequence ID" value="KAK2138851.1"/>
    <property type="molecule type" value="Genomic_DNA"/>
</dbReference>
<evidence type="ECO:0000256" key="7">
    <source>
        <dbReference type="ARBA" id="ARBA00023065"/>
    </source>
</evidence>
<evidence type="ECO:0000313" key="13">
    <source>
        <dbReference type="Proteomes" id="UP001208570"/>
    </source>
</evidence>
<evidence type="ECO:0000256" key="5">
    <source>
        <dbReference type="ARBA" id="ARBA00022989"/>
    </source>
</evidence>
<reference evidence="12" key="1">
    <citation type="journal article" date="2023" name="Mol. Biol. Evol.">
        <title>Third-Generation Sequencing Reveals the Adaptive Role of the Epigenome in Three Deep-Sea Polychaetes.</title>
        <authorList>
            <person name="Perez M."/>
            <person name="Aroh O."/>
            <person name="Sun Y."/>
            <person name="Lan Y."/>
            <person name="Juniper S.K."/>
            <person name="Young C.R."/>
            <person name="Angers B."/>
            <person name="Qian P.Y."/>
        </authorList>
    </citation>
    <scope>NUCLEOTIDE SEQUENCE</scope>
    <source>
        <strain evidence="12">P08H-3</strain>
    </source>
</reference>
<dbReference type="AlphaFoldDB" id="A0AAD9MPE9"/>
<comment type="subcellular location">
    <subcellularLocation>
        <location evidence="1">Membrane</location>
        <topology evidence="1">Multi-pass membrane protein</topology>
    </subcellularLocation>
</comment>
<evidence type="ECO:0000256" key="2">
    <source>
        <dbReference type="ARBA" id="ARBA00022448"/>
    </source>
</evidence>
<dbReference type="GO" id="GO:0016020">
    <property type="term" value="C:membrane"/>
    <property type="evidence" value="ECO:0007669"/>
    <property type="project" value="UniProtKB-SubCell"/>
</dbReference>
<evidence type="ECO:0000313" key="12">
    <source>
        <dbReference type="EMBL" id="KAK2138851.1"/>
    </source>
</evidence>
<dbReference type="GO" id="GO:0005272">
    <property type="term" value="F:sodium channel activity"/>
    <property type="evidence" value="ECO:0007669"/>
    <property type="project" value="UniProtKB-KW"/>
</dbReference>
<keyword evidence="7 11" id="KW-0406">Ion transport</keyword>
<evidence type="ECO:0000256" key="3">
    <source>
        <dbReference type="ARBA" id="ARBA00022461"/>
    </source>
</evidence>
<gene>
    <name evidence="12" type="ORF">LSH36_2316g00000</name>
</gene>
<dbReference type="Proteomes" id="UP001208570">
    <property type="component" value="Unassembled WGS sequence"/>
</dbReference>
<keyword evidence="5" id="KW-1133">Transmembrane helix</keyword>
<accession>A0AAD9MPE9</accession>
<dbReference type="InterPro" id="IPR001873">
    <property type="entry name" value="ENaC"/>
</dbReference>
<evidence type="ECO:0000256" key="10">
    <source>
        <dbReference type="ARBA" id="ARBA00023303"/>
    </source>
</evidence>